<dbReference type="eggNOG" id="COG3177">
    <property type="taxonomic scope" value="Bacteria"/>
</dbReference>
<dbReference type="PATRIC" id="fig|1224163.3.peg.315"/>
<sequence>MSATDPLSPLLALGEVAVLAERATAAIARVHRRPAALRKPELIVGESVLRGARTSTLIDGHPAPVDKEPAGAFGAAVSVYGLLAPGVIQDNAAVFRRSPANVVARMDVAAGGPGVPTSEDGPQRLQALARLLGDDRVNAAVLPQVVHAEIVARELFGERSGLIGRAASRLVAVATGVDPRGLAVPEIYLNRHRAEYREALAGWSRDTEGMRAALEFLLRAWIQGAAEADAIVQAA</sequence>
<evidence type="ECO:0000313" key="1">
    <source>
        <dbReference type="EMBL" id="AGS33795.1"/>
    </source>
</evidence>
<gene>
    <name evidence="1" type="ORF">B841_01560</name>
</gene>
<dbReference type="OrthoDB" id="5241763at2"/>
<dbReference type="STRING" id="1224163.B841_01560"/>
<proteinExistence type="predicted"/>
<organism evidence="1 2">
    <name type="scientific">Corynebacterium maris DSM 45190</name>
    <dbReference type="NCBI Taxonomy" id="1224163"/>
    <lineage>
        <taxon>Bacteria</taxon>
        <taxon>Bacillati</taxon>
        <taxon>Actinomycetota</taxon>
        <taxon>Actinomycetes</taxon>
        <taxon>Mycobacteriales</taxon>
        <taxon>Corynebacteriaceae</taxon>
        <taxon>Corynebacterium</taxon>
    </lineage>
</organism>
<dbReference type="HOGENOM" id="CLU_058793_0_0_11"/>
<protein>
    <recommendedName>
        <fullName evidence="3">Fido domain-containing protein</fullName>
    </recommendedName>
</protein>
<evidence type="ECO:0000313" key="2">
    <source>
        <dbReference type="Proteomes" id="UP000015388"/>
    </source>
</evidence>
<keyword evidence="2" id="KW-1185">Reference proteome</keyword>
<evidence type="ECO:0008006" key="3">
    <source>
        <dbReference type="Google" id="ProtNLM"/>
    </source>
</evidence>
<dbReference type="Proteomes" id="UP000015388">
    <property type="component" value="Chromosome"/>
</dbReference>
<dbReference type="EMBL" id="CP003924">
    <property type="protein sequence ID" value="AGS33795.1"/>
    <property type="molecule type" value="Genomic_DNA"/>
</dbReference>
<name>S5SZU6_9CORY</name>
<dbReference type="RefSeq" id="WP_020933730.1">
    <property type="nucleotide sequence ID" value="NC_021915.1"/>
</dbReference>
<dbReference type="KEGG" id="cmd:B841_01560"/>
<reference evidence="1 2" key="1">
    <citation type="submission" date="2012-11" db="EMBL/GenBank/DDBJ databases">
        <title>The complete genome sequence of Corynebacterium maris Coryn-1 (=DSM 45190).</title>
        <authorList>
            <person name="Schaffert L."/>
            <person name="Albersmeier A."/>
            <person name="Kalinowski J."/>
            <person name="Ruckert C."/>
        </authorList>
    </citation>
    <scope>NUCLEOTIDE SEQUENCE [LARGE SCALE GENOMIC DNA]</scope>
    <source>
        <strain evidence="2">Coryn-1</strain>
    </source>
</reference>
<accession>S5SZU6</accession>
<dbReference type="AlphaFoldDB" id="S5SZU6"/>